<dbReference type="Proteomes" id="UP000077856">
    <property type="component" value="Chromosome"/>
</dbReference>
<dbReference type="Gene3D" id="1.10.10.10">
    <property type="entry name" value="Winged helix-like DNA-binding domain superfamily/Winged helix DNA-binding domain"/>
    <property type="match status" value="1"/>
</dbReference>
<dbReference type="AlphaFoldDB" id="A0A160M748"/>
<feature type="domain" description="Transcription regulator PadR N-terminal" evidence="1">
    <location>
        <begin position="7"/>
        <end position="82"/>
    </location>
</feature>
<protein>
    <submittedName>
        <fullName evidence="2">Transcriptional regulator</fullName>
    </submittedName>
</protein>
<gene>
    <name evidence="2" type="ORF">A361_03815</name>
</gene>
<dbReference type="KEGG" id="bon:A361_03815"/>
<dbReference type="InterPro" id="IPR036388">
    <property type="entry name" value="WH-like_DNA-bd_sf"/>
</dbReference>
<dbReference type="STRING" id="1196031.A361_03815"/>
<dbReference type="EMBL" id="CP015506">
    <property type="protein sequence ID" value="AND38280.1"/>
    <property type="molecule type" value="Genomic_DNA"/>
</dbReference>
<sequence>MTIQIFILTKLMEGKNYPYKIKKQLSEPIPFDQLAGLTESKLYYHFDSLAKQGLIATVEIIKEEHRPDKQIFEITAKGREELPKKIYKLFETADSIGEMLVGLANIKYVDQDKAVAILEEKLKSSKAKWEYYKSFEQLVEKDKDNEKLIEFLGGYVSTKAEHAIYWLDKLIGQIREGKI</sequence>
<evidence type="ECO:0000259" key="1">
    <source>
        <dbReference type="Pfam" id="PF03551"/>
    </source>
</evidence>
<dbReference type="PANTHER" id="PTHR43252:SF7">
    <property type="entry name" value="TRANSCRIPTIONAL REGULATOR YQJI"/>
    <property type="match status" value="1"/>
</dbReference>
<dbReference type="InterPro" id="IPR036390">
    <property type="entry name" value="WH_DNA-bd_sf"/>
</dbReference>
<name>A0A160M748_9BACI</name>
<reference evidence="2 3" key="1">
    <citation type="submission" date="2016-04" db="EMBL/GenBank/DDBJ databases">
        <title>Complete genome sequence of Bacillus oceanisediminis strain 2691.</title>
        <authorList>
            <person name="Jeong H."/>
            <person name="Kim H.J."/>
            <person name="Lee D.-W."/>
        </authorList>
    </citation>
    <scope>NUCLEOTIDE SEQUENCE [LARGE SCALE GENOMIC DNA]</scope>
    <source>
        <strain evidence="2 3">2691</strain>
    </source>
</reference>
<organism evidence="2 3">
    <name type="scientific">Cytobacillus oceanisediminis 2691</name>
    <dbReference type="NCBI Taxonomy" id="1196031"/>
    <lineage>
        <taxon>Bacteria</taxon>
        <taxon>Bacillati</taxon>
        <taxon>Bacillota</taxon>
        <taxon>Bacilli</taxon>
        <taxon>Bacillales</taxon>
        <taxon>Bacillaceae</taxon>
        <taxon>Cytobacillus</taxon>
    </lineage>
</organism>
<dbReference type="PANTHER" id="PTHR43252">
    <property type="entry name" value="TRANSCRIPTIONAL REGULATOR YQJI"/>
    <property type="match status" value="1"/>
</dbReference>
<proteinExistence type="predicted"/>
<accession>A0A160M748</accession>
<dbReference type="RefSeq" id="WP_019379500.1">
    <property type="nucleotide sequence ID" value="NZ_CP015506.1"/>
</dbReference>
<dbReference type="Pfam" id="PF03551">
    <property type="entry name" value="PadR"/>
    <property type="match status" value="1"/>
</dbReference>
<evidence type="ECO:0000313" key="3">
    <source>
        <dbReference type="Proteomes" id="UP000077856"/>
    </source>
</evidence>
<dbReference type="InterPro" id="IPR005149">
    <property type="entry name" value="Tscrpt_reg_PadR_N"/>
</dbReference>
<dbReference type="eggNOG" id="COG1695">
    <property type="taxonomic scope" value="Bacteria"/>
</dbReference>
<dbReference type="SUPFAM" id="SSF46785">
    <property type="entry name" value="Winged helix' DNA-binding domain"/>
    <property type="match status" value="1"/>
</dbReference>
<evidence type="ECO:0000313" key="2">
    <source>
        <dbReference type="EMBL" id="AND38280.1"/>
    </source>
</evidence>